<accession>D2S6N0</accession>
<dbReference type="InterPro" id="IPR049450">
    <property type="entry name" value="ACOT8-like_C"/>
</dbReference>
<dbReference type="InterPro" id="IPR049449">
    <property type="entry name" value="TesB_ACOT8-like_N"/>
</dbReference>
<feature type="domain" description="Acyl-CoA thioesterase-like N-terminal HotDog" evidence="1">
    <location>
        <begin position="31"/>
        <end position="115"/>
    </location>
</feature>
<dbReference type="OrthoDB" id="1413770at2"/>
<dbReference type="Proteomes" id="UP000001382">
    <property type="component" value="Chromosome"/>
</dbReference>
<gene>
    <name evidence="3" type="ordered locus">Gobs_2774</name>
</gene>
<evidence type="ECO:0000259" key="2">
    <source>
        <dbReference type="Pfam" id="PF20789"/>
    </source>
</evidence>
<dbReference type="STRING" id="526225.Gobs_2774"/>
<name>D2S6N0_GEOOG</name>
<evidence type="ECO:0008006" key="5">
    <source>
        <dbReference type="Google" id="ProtNLM"/>
    </source>
</evidence>
<proteinExistence type="predicted"/>
<evidence type="ECO:0000259" key="1">
    <source>
        <dbReference type="Pfam" id="PF13622"/>
    </source>
</evidence>
<reference evidence="4" key="2">
    <citation type="submission" date="2010-01" db="EMBL/GenBank/DDBJ databases">
        <title>The complete genome of Geodermatophilus obscurus DSM 43160.</title>
        <authorList>
            <consortium name="US DOE Joint Genome Institute (JGI-PGF)"/>
            <person name="Lucas S."/>
            <person name="Copeland A."/>
            <person name="Lapidus A."/>
            <person name="Glavina del Rio T."/>
            <person name="Dalin E."/>
            <person name="Tice H."/>
            <person name="Bruce D."/>
            <person name="Goodwin L."/>
            <person name="Pitluck S."/>
            <person name="Kyrpides N."/>
            <person name="Mavromatis K."/>
            <person name="Ivanova N."/>
            <person name="Munk A.C."/>
            <person name="Brettin T."/>
            <person name="Detter J.C."/>
            <person name="Han C."/>
            <person name="Larimer F."/>
            <person name="Land M."/>
            <person name="Hauser L."/>
            <person name="Markowitz V."/>
            <person name="Cheng J.-F."/>
            <person name="Hugenholtz P."/>
            <person name="Woyke T."/>
            <person name="Wu D."/>
            <person name="Jando M."/>
            <person name="Schneider S."/>
            <person name="Klenk H.-P."/>
            <person name="Eisen J.A."/>
        </authorList>
    </citation>
    <scope>NUCLEOTIDE SEQUENCE [LARGE SCALE GENOMIC DNA]</scope>
    <source>
        <strain evidence="4">ATCC 25078 / DSM 43160 / JCM 3152 / KCC A-0152 / KCTC 9177 / NBRC 13315 / NRRL B-3577 / G-20</strain>
    </source>
</reference>
<feature type="domain" description="Acyl-CoA thioesterase-like C-terminal" evidence="2">
    <location>
        <begin position="149"/>
        <end position="265"/>
    </location>
</feature>
<protein>
    <recommendedName>
        <fullName evidence="5">Thioesterase-like superfamily protein</fullName>
    </recommendedName>
</protein>
<dbReference type="Pfam" id="PF20789">
    <property type="entry name" value="4HBT_3C"/>
    <property type="match status" value="1"/>
</dbReference>
<dbReference type="InterPro" id="IPR042171">
    <property type="entry name" value="Acyl-CoA_hotdog"/>
</dbReference>
<dbReference type="Gene3D" id="2.40.160.210">
    <property type="entry name" value="Acyl-CoA thioesterase, double hotdog domain"/>
    <property type="match status" value="1"/>
</dbReference>
<organism evidence="3 4">
    <name type="scientific">Geodermatophilus obscurus (strain ATCC 25078 / DSM 43160 / JCM 3152 / CCUG 61914 / KCC A-0152 / KCTC 9177 / NBRC 13315 / NRRL B-3577 / G-20)</name>
    <dbReference type="NCBI Taxonomy" id="526225"/>
    <lineage>
        <taxon>Bacteria</taxon>
        <taxon>Bacillati</taxon>
        <taxon>Actinomycetota</taxon>
        <taxon>Actinomycetes</taxon>
        <taxon>Geodermatophilales</taxon>
        <taxon>Geodermatophilaceae</taxon>
        <taxon>Geodermatophilus</taxon>
    </lineage>
</organism>
<dbReference type="RefSeq" id="WP_012948837.1">
    <property type="nucleotide sequence ID" value="NC_013757.1"/>
</dbReference>
<evidence type="ECO:0000313" key="4">
    <source>
        <dbReference type="Proteomes" id="UP000001382"/>
    </source>
</evidence>
<reference evidence="3 4" key="1">
    <citation type="journal article" date="2010" name="Stand. Genomic Sci.">
        <title>Complete genome sequence of Geodermatophilus obscurus type strain (G-20).</title>
        <authorList>
            <person name="Ivanova N."/>
            <person name="Sikorski J."/>
            <person name="Jando M."/>
            <person name="Munk C."/>
            <person name="Lapidus A."/>
            <person name="Glavina Del Rio T."/>
            <person name="Copeland A."/>
            <person name="Tice H."/>
            <person name="Cheng J.-F."/>
            <person name="Lucas S."/>
            <person name="Chen F."/>
            <person name="Nolan M."/>
            <person name="Bruce D."/>
            <person name="Goodwin L."/>
            <person name="Pitluck S."/>
            <person name="Mavromatis K."/>
            <person name="Mikhailova N."/>
            <person name="Pati A."/>
            <person name="Chen A."/>
            <person name="Palaniappan K."/>
            <person name="Land M."/>
            <person name="Hauser L."/>
            <person name="Chang Y.-J."/>
            <person name="Jeffries C.D."/>
            <person name="Meincke L."/>
            <person name="Brettin T."/>
            <person name="Detter J.C."/>
            <person name="Detter J.C."/>
            <person name="Rohde M."/>
            <person name="Goeker M."/>
            <person name="Bristow J."/>
            <person name="Eisen J.A."/>
            <person name="Markowitz V."/>
            <person name="Hugenholtz P."/>
            <person name="Kyrpides N.C."/>
            <person name="Klenk H.-P."/>
        </authorList>
    </citation>
    <scope>NUCLEOTIDE SEQUENCE [LARGE SCALE GENOMIC DNA]</scope>
    <source>
        <strain evidence="4">ATCC 25078 / DSM 43160 / JCM 3152 / KCC A-0152 / KCTC 9177 / NBRC 13315 / NRRL B-3577 / G-20</strain>
    </source>
</reference>
<sequence>MPGPVPTAAPPAYFERLAPGRYRATEHTGGAWSVTEQHISPLNGLLVHAVDRFVAERATGGRLVTARTTFDILGVVPIDEVEVHVEVVRPGRTIELLEAVAVSGGRAVLRARAWRLARHDTGVVAGGHPDPLPPPDGLASVDLSAVWPGGYIASLDVRPLRAPEPGRATVWLDTPVALVAGEPVGELARFVGLVDTANGIAVRQSPMEWMFPNVDLTIHLHRQPAGRWVGLDTTVVFGPDGAGLTTTVLHDLTGPVGRAGQLLTVRPLT</sequence>
<dbReference type="KEGG" id="gob:Gobs_2774"/>
<dbReference type="Pfam" id="PF13622">
    <property type="entry name" value="4HBT_3"/>
    <property type="match status" value="1"/>
</dbReference>
<evidence type="ECO:0000313" key="3">
    <source>
        <dbReference type="EMBL" id="ADB75404.1"/>
    </source>
</evidence>
<dbReference type="eggNOG" id="COG2050">
    <property type="taxonomic scope" value="Bacteria"/>
</dbReference>
<dbReference type="InterPro" id="IPR029069">
    <property type="entry name" value="HotDog_dom_sf"/>
</dbReference>
<dbReference type="AlphaFoldDB" id="D2S6N0"/>
<dbReference type="SUPFAM" id="SSF54637">
    <property type="entry name" value="Thioesterase/thiol ester dehydrase-isomerase"/>
    <property type="match status" value="2"/>
</dbReference>
<dbReference type="HOGENOM" id="CLU_074337_1_1_11"/>
<keyword evidence="4" id="KW-1185">Reference proteome</keyword>
<dbReference type="EMBL" id="CP001867">
    <property type="protein sequence ID" value="ADB75404.1"/>
    <property type="molecule type" value="Genomic_DNA"/>
</dbReference>